<keyword evidence="4" id="KW-0472">Membrane</keyword>
<gene>
    <name evidence="7" type="ORF">J8A68_004158</name>
</gene>
<dbReference type="InterPro" id="IPR045520">
    <property type="entry name" value="GPAT/DHAPAT_C"/>
</dbReference>
<dbReference type="InterPro" id="IPR041728">
    <property type="entry name" value="GPAT/DHAPAT_LPLAT"/>
</dbReference>
<dbReference type="PANTHER" id="PTHR12563:SF17">
    <property type="entry name" value="DIHYDROXYACETONE PHOSPHATE ACYLTRANSFERASE"/>
    <property type="match status" value="1"/>
</dbReference>
<evidence type="ECO:0000256" key="3">
    <source>
        <dbReference type="ARBA" id="ARBA00022679"/>
    </source>
</evidence>
<dbReference type="GO" id="GO:0006072">
    <property type="term" value="P:glycerol-3-phosphate metabolic process"/>
    <property type="evidence" value="ECO:0007669"/>
    <property type="project" value="TreeGrafter"/>
</dbReference>
<dbReference type="GO" id="GO:0012505">
    <property type="term" value="C:endomembrane system"/>
    <property type="evidence" value="ECO:0007669"/>
    <property type="project" value="UniProtKB-SubCell"/>
</dbReference>
<keyword evidence="8" id="KW-1185">Reference proteome</keyword>
<feature type="domain" description="Phospholipid/glycerol acyltransferase" evidence="6">
    <location>
        <begin position="219"/>
        <end position="352"/>
    </location>
</feature>
<dbReference type="GO" id="GO:0008654">
    <property type="term" value="P:phospholipid biosynthetic process"/>
    <property type="evidence" value="ECO:0007669"/>
    <property type="project" value="TreeGrafter"/>
</dbReference>
<sequence>MADLMTLETTPTTTTTNIPHKHDMANSDFDVNILEDAFDKPSIDLTFPLPTDKETYLDISTNEKLVGRSFSLLHNAFRFLTGSKKYDAIYKDNEYRYFLNRHSPGFKTKFKQHLNDKLETKDEKLNELIYELINQELNLKLIKPSEFKSRFDEVKNFMINHYKLENKKNLPTFESHDFIRTAYCTVIFIMKKLFPKGIWVSNQELSNLFQKYLENPMSIVFFPSHQSHLDYIIVHLICVRFRIAIPSVIAGDNMNVAIVGEFLKNLGAIFIPRSFNNELYTERNLHNVIEFLLANKSNFEVFIEGGRSRDGKLLLPKYGILKSLVHSYLNQRIIEKNHAFDLLFQPMAVTYERVYENDSYLKELTGEDKKQESLFGILSVGLSVFRNQDTKLIYDQSGYNDNSARTLTGKIFVKLGDNFKLSNYMQDEENLSLIKQEADFQQINLKKLGFKILHEINRSRFLPEISLIGTALQAYYYLEKKEQFDIKELIPIIRLITITFLKENQDLKMNKQILEDFQQLSDEKLVTVAKREISSFFRYIKVNKNSDLIKIESPLELLYYKNLTIHSIIKRCLVSFILLLLDENNSECSHRLIAKLFYICTGFLKTEFLFDHDENPRNGLTFILNDMVNDGILTKDQKEYNHITYKIIDRFQFKLFANLARPFLESYNVLISNILTMTQSLAINYSKNLANGNGNGRGKKKIILDDNDLKYPDTKGLLKHIIAESRKAEMFSVESVNKQYLLSNLYYLHNLRLINIFKNKAKTKAFVQIINLRDLKIVNEFLCQLIKKSSDNDLIINEVKVNYIIDITDKNYDRDYNEIKSNPKL</sequence>
<keyword evidence="3" id="KW-0808">Transferase</keyword>
<dbReference type="InterPro" id="IPR022284">
    <property type="entry name" value="GPAT/DHAPAT"/>
</dbReference>
<evidence type="ECO:0000256" key="1">
    <source>
        <dbReference type="ARBA" id="ARBA00004184"/>
    </source>
</evidence>
<comment type="caution">
    <text evidence="7">The sequence shown here is derived from an EMBL/GenBank/DDBJ whole genome shotgun (WGS) entry which is preliminary data.</text>
</comment>
<proteinExistence type="inferred from homology"/>
<dbReference type="Pfam" id="PF19277">
    <property type="entry name" value="GPAT_C"/>
    <property type="match status" value="1"/>
</dbReference>
<dbReference type="GO" id="GO:0031966">
    <property type="term" value="C:mitochondrial membrane"/>
    <property type="evidence" value="ECO:0007669"/>
    <property type="project" value="TreeGrafter"/>
</dbReference>
<dbReference type="CDD" id="cd07993">
    <property type="entry name" value="LPLAT_DHAPAT-like"/>
    <property type="match status" value="1"/>
</dbReference>
<dbReference type="GO" id="GO:0004366">
    <property type="term" value="F:glycerol-3-phosphate O-acyltransferase activity"/>
    <property type="evidence" value="ECO:0007669"/>
    <property type="project" value="TreeGrafter"/>
</dbReference>
<evidence type="ECO:0000259" key="6">
    <source>
        <dbReference type="SMART" id="SM00563"/>
    </source>
</evidence>
<dbReference type="AlphaFoldDB" id="A0A8J5Q6Q3"/>
<dbReference type="EMBL" id="JAGSYN010000181">
    <property type="protein sequence ID" value="KAG7662264.1"/>
    <property type="molecule type" value="Genomic_DNA"/>
</dbReference>
<evidence type="ECO:0000313" key="7">
    <source>
        <dbReference type="EMBL" id="KAG7662264.1"/>
    </source>
</evidence>
<evidence type="ECO:0000256" key="2">
    <source>
        <dbReference type="ARBA" id="ARBA00007937"/>
    </source>
</evidence>
<organism evidence="7 8">
    <name type="scientific">[Candida] subhashii</name>
    <dbReference type="NCBI Taxonomy" id="561895"/>
    <lineage>
        <taxon>Eukaryota</taxon>
        <taxon>Fungi</taxon>
        <taxon>Dikarya</taxon>
        <taxon>Ascomycota</taxon>
        <taxon>Saccharomycotina</taxon>
        <taxon>Pichiomycetes</taxon>
        <taxon>Debaryomycetaceae</taxon>
        <taxon>Spathaspora</taxon>
    </lineage>
</organism>
<dbReference type="SMART" id="SM00563">
    <property type="entry name" value="PlsC"/>
    <property type="match status" value="1"/>
</dbReference>
<accession>A0A8J5Q6Q3</accession>
<evidence type="ECO:0000256" key="4">
    <source>
        <dbReference type="ARBA" id="ARBA00023136"/>
    </source>
</evidence>
<dbReference type="GeneID" id="73470958"/>
<reference evidence="7 8" key="1">
    <citation type="journal article" date="2021" name="DNA Res.">
        <title>Genome analysis of Candida subhashii reveals its hybrid nature and dual mitochondrial genome conformations.</title>
        <authorList>
            <person name="Mixao V."/>
            <person name="Hegedusova E."/>
            <person name="Saus E."/>
            <person name="Pryszcz L.P."/>
            <person name="Cillingova A."/>
            <person name="Nosek J."/>
            <person name="Gabaldon T."/>
        </authorList>
    </citation>
    <scope>NUCLEOTIDE SEQUENCE [LARGE SCALE GENOMIC DNA]</scope>
    <source>
        <strain evidence="7 8">CBS 10753</strain>
    </source>
</reference>
<evidence type="ECO:0000256" key="5">
    <source>
        <dbReference type="ARBA" id="ARBA00023315"/>
    </source>
</evidence>
<dbReference type="Pfam" id="PF01553">
    <property type="entry name" value="Acyltransferase"/>
    <property type="match status" value="1"/>
</dbReference>
<dbReference type="InterPro" id="IPR002123">
    <property type="entry name" value="Plipid/glycerol_acylTrfase"/>
</dbReference>
<comment type="similarity">
    <text evidence="2">Belongs to the GPAT/DAPAT family.</text>
</comment>
<dbReference type="OrthoDB" id="10255570at2759"/>
<dbReference type="Proteomes" id="UP000694255">
    <property type="component" value="Unassembled WGS sequence"/>
</dbReference>
<name>A0A8J5Q6Q3_9ASCO</name>
<keyword evidence="5" id="KW-0012">Acyltransferase</keyword>
<comment type="subcellular location">
    <subcellularLocation>
        <location evidence="1">Endomembrane system</location>
        <topology evidence="1">Peripheral membrane protein</topology>
    </subcellularLocation>
</comment>
<dbReference type="GO" id="GO:0006631">
    <property type="term" value="P:fatty acid metabolic process"/>
    <property type="evidence" value="ECO:0007669"/>
    <property type="project" value="TreeGrafter"/>
</dbReference>
<dbReference type="PANTHER" id="PTHR12563">
    <property type="entry name" value="GLYCEROL-3-PHOSPHATE ACYLTRANSFERASE"/>
    <property type="match status" value="1"/>
</dbReference>
<dbReference type="GO" id="GO:0019432">
    <property type="term" value="P:triglyceride biosynthetic process"/>
    <property type="evidence" value="ECO:0007669"/>
    <property type="project" value="TreeGrafter"/>
</dbReference>
<dbReference type="RefSeq" id="XP_049262497.1">
    <property type="nucleotide sequence ID" value="XM_049408087.1"/>
</dbReference>
<protein>
    <recommendedName>
        <fullName evidence="6">Phospholipid/glycerol acyltransferase domain-containing protein</fullName>
    </recommendedName>
</protein>
<evidence type="ECO:0000313" key="8">
    <source>
        <dbReference type="Proteomes" id="UP000694255"/>
    </source>
</evidence>